<keyword evidence="1" id="KW-1133">Transmembrane helix</keyword>
<dbReference type="EMBL" id="CP054038">
    <property type="protein sequence ID" value="QKJ18488.1"/>
    <property type="molecule type" value="Genomic_DNA"/>
</dbReference>
<evidence type="ECO:0000313" key="2">
    <source>
        <dbReference type="EMBL" id="QKJ18488.1"/>
    </source>
</evidence>
<evidence type="ECO:0000313" key="3">
    <source>
        <dbReference type="Proteomes" id="UP000502498"/>
    </source>
</evidence>
<accession>A0A7D4UHG6</accession>
<sequence>MTKNTLWTVLAVIAAIAIAWVLVNLLFSVLWFVVKLAIIAGVAVVVYLFLRGAFSKSKS</sequence>
<organism evidence="2 3">
    <name type="scientific">Microbacterium hominis</name>
    <dbReference type="NCBI Taxonomy" id="162426"/>
    <lineage>
        <taxon>Bacteria</taxon>
        <taxon>Bacillati</taxon>
        <taxon>Actinomycetota</taxon>
        <taxon>Actinomycetes</taxon>
        <taxon>Micrococcales</taxon>
        <taxon>Microbacteriaceae</taxon>
        <taxon>Microbacterium</taxon>
    </lineage>
</organism>
<keyword evidence="1" id="KW-0812">Transmembrane</keyword>
<name>A0A7D4UHG6_9MICO</name>
<dbReference type="RefSeq" id="WP_172988930.1">
    <property type="nucleotide sequence ID" value="NZ_CP054038.1"/>
</dbReference>
<evidence type="ECO:0008006" key="4">
    <source>
        <dbReference type="Google" id="ProtNLM"/>
    </source>
</evidence>
<keyword evidence="1" id="KW-0472">Membrane</keyword>
<protein>
    <recommendedName>
        <fullName evidence="4">Flagellar biosynthesis protein FlhA</fullName>
    </recommendedName>
</protein>
<gene>
    <name evidence="2" type="ORF">HQM25_03180</name>
</gene>
<reference evidence="2 3" key="1">
    <citation type="submission" date="2020-05" db="EMBL/GenBank/DDBJ databases">
        <title>Strain PA2F3 complete genome.</title>
        <authorList>
            <person name="Kim Y.-S."/>
            <person name="Kim S.-J."/>
            <person name="Jung H.-k."/>
            <person name="Kim S.-E."/>
            <person name="Kim K.-H."/>
        </authorList>
    </citation>
    <scope>NUCLEOTIDE SEQUENCE [LARGE SCALE GENOMIC DNA]</scope>
    <source>
        <strain evidence="2 3">PA2F3</strain>
    </source>
</reference>
<proteinExistence type="predicted"/>
<dbReference type="Proteomes" id="UP000502498">
    <property type="component" value="Chromosome"/>
</dbReference>
<evidence type="ECO:0000256" key="1">
    <source>
        <dbReference type="SAM" id="Phobius"/>
    </source>
</evidence>
<feature type="transmembrane region" description="Helical" evidence="1">
    <location>
        <begin position="29"/>
        <end position="50"/>
    </location>
</feature>
<feature type="transmembrane region" description="Helical" evidence="1">
    <location>
        <begin position="5"/>
        <end position="23"/>
    </location>
</feature>
<dbReference type="AlphaFoldDB" id="A0A7D4UHG6"/>